<evidence type="ECO:0000256" key="1">
    <source>
        <dbReference type="SAM" id="Phobius"/>
    </source>
</evidence>
<reference evidence="2 3" key="1">
    <citation type="journal article" date="2019" name="Emerg. Microbes Infect.">
        <title>Comprehensive subspecies identification of 175 nontuberculous mycobacteria species based on 7547 genomic profiles.</title>
        <authorList>
            <person name="Matsumoto Y."/>
            <person name="Kinjo T."/>
            <person name="Motooka D."/>
            <person name="Nabeya D."/>
            <person name="Jung N."/>
            <person name="Uechi K."/>
            <person name="Horii T."/>
            <person name="Iida T."/>
            <person name="Fujita J."/>
            <person name="Nakamura S."/>
        </authorList>
    </citation>
    <scope>NUCLEOTIDE SEQUENCE [LARGE SCALE GENOMIC DNA]</scope>
    <source>
        <strain evidence="2 3">JCM 16017</strain>
    </source>
</reference>
<evidence type="ECO:0000313" key="2">
    <source>
        <dbReference type="EMBL" id="GFG72264.1"/>
    </source>
</evidence>
<dbReference type="AlphaFoldDB" id="A0A7I9XQQ7"/>
<keyword evidence="1" id="KW-1133">Transmembrane helix</keyword>
<accession>A0A7I9XQQ7</accession>
<keyword evidence="3" id="KW-1185">Reference proteome</keyword>
<feature type="transmembrane region" description="Helical" evidence="1">
    <location>
        <begin position="56"/>
        <end position="75"/>
    </location>
</feature>
<feature type="transmembrane region" description="Helical" evidence="1">
    <location>
        <begin position="108"/>
        <end position="125"/>
    </location>
</feature>
<gene>
    <name evidence="2" type="ORF">MSEN_39840</name>
</gene>
<sequence>MVPVVMAASVVPAQPRAPMVAVDSAVMVARVVKALPVVLVPRGLRPVLMALTVRPGAPVVTPVAVVLGALTVMAARPRAVSMARPGLVAPAVTVAPGWRVLMVMPETWMVLVAVMVALVVLAAWVV</sequence>
<keyword evidence="1" id="KW-0812">Transmembrane</keyword>
<protein>
    <submittedName>
        <fullName evidence="2">Uncharacterized protein</fullName>
    </submittedName>
</protein>
<dbReference type="EMBL" id="BLKV01000002">
    <property type="protein sequence ID" value="GFG72264.1"/>
    <property type="molecule type" value="Genomic_DNA"/>
</dbReference>
<dbReference type="Proteomes" id="UP000465263">
    <property type="component" value="Unassembled WGS sequence"/>
</dbReference>
<name>A0A7I9XQQ7_9MYCO</name>
<keyword evidence="1" id="KW-0472">Membrane</keyword>
<organism evidence="2 3">
    <name type="scientific">Mycolicibacter senuensis</name>
    <dbReference type="NCBI Taxonomy" id="386913"/>
    <lineage>
        <taxon>Bacteria</taxon>
        <taxon>Bacillati</taxon>
        <taxon>Actinomycetota</taxon>
        <taxon>Actinomycetes</taxon>
        <taxon>Mycobacteriales</taxon>
        <taxon>Mycobacteriaceae</taxon>
        <taxon>Mycolicibacter</taxon>
    </lineage>
</organism>
<proteinExistence type="predicted"/>
<evidence type="ECO:0000313" key="3">
    <source>
        <dbReference type="Proteomes" id="UP000465263"/>
    </source>
</evidence>
<comment type="caution">
    <text evidence="2">The sequence shown here is derived from an EMBL/GenBank/DDBJ whole genome shotgun (WGS) entry which is preliminary data.</text>
</comment>